<sequence length="68" mass="7416">MKTTSAPDSQRDLLDTLKQQFLGIQAQTAPYPAARSLSGGRRRVVGKCLFEDGKFHLTRLLPDSQAGA</sequence>
<proteinExistence type="predicted"/>
<dbReference type="AlphaFoldDB" id="A0A4R7S6P5"/>
<evidence type="ECO:0000313" key="1">
    <source>
        <dbReference type="EMBL" id="TDU73376.1"/>
    </source>
</evidence>
<gene>
    <name evidence="1" type="ORF">EI77_01846</name>
</gene>
<dbReference type="EMBL" id="SOCA01000002">
    <property type="protein sequence ID" value="TDU73376.1"/>
    <property type="molecule type" value="Genomic_DNA"/>
</dbReference>
<accession>A0A4R7S6P5</accession>
<keyword evidence="2" id="KW-1185">Reference proteome</keyword>
<evidence type="ECO:0000313" key="2">
    <source>
        <dbReference type="Proteomes" id="UP000295662"/>
    </source>
</evidence>
<protein>
    <submittedName>
        <fullName evidence="1">Uncharacterized protein</fullName>
    </submittedName>
</protein>
<comment type="caution">
    <text evidence="1">The sequence shown here is derived from an EMBL/GenBank/DDBJ whole genome shotgun (WGS) entry which is preliminary data.</text>
</comment>
<organism evidence="1 2">
    <name type="scientific">Prosthecobacter fusiformis</name>
    <dbReference type="NCBI Taxonomy" id="48464"/>
    <lineage>
        <taxon>Bacteria</taxon>
        <taxon>Pseudomonadati</taxon>
        <taxon>Verrucomicrobiota</taxon>
        <taxon>Verrucomicrobiia</taxon>
        <taxon>Verrucomicrobiales</taxon>
        <taxon>Verrucomicrobiaceae</taxon>
        <taxon>Prosthecobacter</taxon>
    </lineage>
</organism>
<reference evidence="1 2" key="1">
    <citation type="submission" date="2019-03" db="EMBL/GenBank/DDBJ databases">
        <title>Genomic Encyclopedia of Archaeal and Bacterial Type Strains, Phase II (KMG-II): from individual species to whole genera.</title>
        <authorList>
            <person name="Goeker M."/>
        </authorList>
    </citation>
    <scope>NUCLEOTIDE SEQUENCE [LARGE SCALE GENOMIC DNA]</scope>
    <source>
        <strain evidence="1 2">ATCC 25309</strain>
    </source>
</reference>
<name>A0A4R7S6P5_9BACT</name>
<dbReference type="Proteomes" id="UP000295662">
    <property type="component" value="Unassembled WGS sequence"/>
</dbReference>
<dbReference type="RefSeq" id="WP_133794851.1">
    <property type="nucleotide sequence ID" value="NZ_SOCA01000002.1"/>
</dbReference>